<feature type="region of interest" description="Disordered" evidence="1">
    <location>
        <begin position="1"/>
        <end position="20"/>
    </location>
</feature>
<evidence type="ECO:0000256" key="1">
    <source>
        <dbReference type="SAM" id="MobiDB-lite"/>
    </source>
</evidence>
<sequence length="99" mass="10691">MDVLLDQRGDPVGQRLGGRDQATGVLEVADAADHEDSAQHDTGEGAHGFHGSVIPRVGGRYPGNTRKGSAGMDLQHYVRHSEFQRPSRMDVSGRVRSRG</sequence>
<evidence type="ECO:0000313" key="3">
    <source>
        <dbReference type="Proteomes" id="UP001500307"/>
    </source>
</evidence>
<gene>
    <name evidence="2" type="ORF">GCM10023176_52770</name>
</gene>
<protein>
    <submittedName>
        <fullName evidence="2">Uncharacterized protein</fullName>
    </submittedName>
</protein>
<keyword evidence="3" id="KW-1185">Reference proteome</keyword>
<organism evidence="2 3">
    <name type="scientific">Micromonospora coerulea</name>
    <dbReference type="NCBI Taxonomy" id="47856"/>
    <lineage>
        <taxon>Bacteria</taxon>
        <taxon>Bacillati</taxon>
        <taxon>Actinomycetota</taxon>
        <taxon>Actinomycetes</taxon>
        <taxon>Micromonosporales</taxon>
        <taxon>Micromonosporaceae</taxon>
        <taxon>Micromonospora</taxon>
    </lineage>
</organism>
<feature type="compositionally biased region" description="Basic and acidic residues" evidence="1">
    <location>
        <begin position="34"/>
        <end position="44"/>
    </location>
</feature>
<proteinExistence type="predicted"/>
<feature type="region of interest" description="Disordered" evidence="1">
    <location>
        <begin position="34"/>
        <end position="99"/>
    </location>
</feature>
<reference evidence="3" key="1">
    <citation type="journal article" date="2019" name="Int. J. Syst. Evol. Microbiol.">
        <title>The Global Catalogue of Microorganisms (GCM) 10K type strain sequencing project: providing services to taxonomists for standard genome sequencing and annotation.</title>
        <authorList>
            <consortium name="The Broad Institute Genomics Platform"/>
            <consortium name="The Broad Institute Genome Sequencing Center for Infectious Disease"/>
            <person name="Wu L."/>
            <person name="Ma J."/>
        </authorList>
    </citation>
    <scope>NUCLEOTIDE SEQUENCE [LARGE SCALE GENOMIC DNA]</scope>
    <source>
        <strain evidence="3">JCM 3175</strain>
    </source>
</reference>
<accession>A0ABP8T021</accession>
<comment type="caution">
    <text evidence="2">The sequence shown here is derived from an EMBL/GenBank/DDBJ whole genome shotgun (WGS) entry which is preliminary data.</text>
</comment>
<dbReference type="Proteomes" id="UP001500307">
    <property type="component" value="Unassembled WGS sequence"/>
</dbReference>
<feature type="compositionally biased region" description="Basic and acidic residues" evidence="1">
    <location>
        <begin position="79"/>
        <end position="93"/>
    </location>
</feature>
<name>A0ABP8T021_9ACTN</name>
<evidence type="ECO:0000313" key="2">
    <source>
        <dbReference type="EMBL" id="GAA4577978.1"/>
    </source>
</evidence>
<dbReference type="EMBL" id="BAABGU010000038">
    <property type="protein sequence ID" value="GAA4577978.1"/>
    <property type="molecule type" value="Genomic_DNA"/>
</dbReference>